<protein>
    <submittedName>
        <fullName evidence="2">Uncharacterized protein</fullName>
    </submittedName>
</protein>
<evidence type="ECO:0000313" key="3">
    <source>
        <dbReference type="Proteomes" id="UP001054889"/>
    </source>
</evidence>
<sequence>MHNIGEILGGDGGQATRLEEDRVPSGHELSFTDSWRKAIKKLQKEKKKGLNTTIILGAWILCKHCNACVFDGAQPRISSLRQAFKEKEELWCLAGARGLRTLGLGHGL</sequence>
<dbReference type="EMBL" id="BQKI01000012">
    <property type="protein sequence ID" value="GJN06066.1"/>
    <property type="molecule type" value="Genomic_DNA"/>
</dbReference>
<organism evidence="2 3">
    <name type="scientific">Eleusine coracana subsp. coracana</name>
    <dbReference type="NCBI Taxonomy" id="191504"/>
    <lineage>
        <taxon>Eukaryota</taxon>
        <taxon>Viridiplantae</taxon>
        <taxon>Streptophyta</taxon>
        <taxon>Embryophyta</taxon>
        <taxon>Tracheophyta</taxon>
        <taxon>Spermatophyta</taxon>
        <taxon>Magnoliopsida</taxon>
        <taxon>Liliopsida</taxon>
        <taxon>Poales</taxon>
        <taxon>Poaceae</taxon>
        <taxon>PACMAD clade</taxon>
        <taxon>Chloridoideae</taxon>
        <taxon>Cynodonteae</taxon>
        <taxon>Eleusininae</taxon>
        <taxon>Eleusine</taxon>
    </lineage>
</organism>
<name>A0AAV5D748_ELECO</name>
<accession>A0AAV5D748</accession>
<proteinExistence type="predicted"/>
<feature type="region of interest" description="Disordered" evidence="1">
    <location>
        <begin position="1"/>
        <end position="25"/>
    </location>
</feature>
<reference evidence="2" key="1">
    <citation type="journal article" date="2018" name="DNA Res.">
        <title>Multiple hybrid de novo genome assembly of finger millet, an orphan allotetraploid crop.</title>
        <authorList>
            <person name="Hatakeyama M."/>
            <person name="Aluri S."/>
            <person name="Balachadran M.T."/>
            <person name="Sivarajan S.R."/>
            <person name="Patrignani A."/>
            <person name="Gruter S."/>
            <person name="Poveda L."/>
            <person name="Shimizu-Inatsugi R."/>
            <person name="Baeten J."/>
            <person name="Francoijs K.J."/>
            <person name="Nataraja K.N."/>
            <person name="Reddy Y.A.N."/>
            <person name="Phadnis S."/>
            <person name="Ravikumar R.L."/>
            <person name="Schlapbach R."/>
            <person name="Sreeman S.M."/>
            <person name="Shimizu K.K."/>
        </authorList>
    </citation>
    <scope>NUCLEOTIDE SEQUENCE</scope>
</reference>
<evidence type="ECO:0000256" key="1">
    <source>
        <dbReference type="SAM" id="MobiDB-lite"/>
    </source>
</evidence>
<dbReference type="AlphaFoldDB" id="A0AAV5D748"/>
<reference evidence="2" key="2">
    <citation type="submission" date="2021-12" db="EMBL/GenBank/DDBJ databases">
        <title>Resequencing data analysis of finger millet.</title>
        <authorList>
            <person name="Hatakeyama M."/>
            <person name="Aluri S."/>
            <person name="Balachadran M.T."/>
            <person name="Sivarajan S.R."/>
            <person name="Poveda L."/>
            <person name="Shimizu-Inatsugi R."/>
            <person name="Schlapbach R."/>
            <person name="Sreeman S.M."/>
            <person name="Shimizu K.K."/>
        </authorList>
    </citation>
    <scope>NUCLEOTIDE SEQUENCE</scope>
</reference>
<comment type="caution">
    <text evidence="2">The sequence shown here is derived from an EMBL/GenBank/DDBJ whole genome shotgun (WGS) entry which is preliminary data.</text>
</comment>
<dbReference type="Proteomes" id="UP001054889">
    <property type="component" value="Unassembled WGS sequence"/>
</dbReference>
<evidence type="ECO:0000313" key="2">
    <source>
        <dbReference type="EMBL" id="GJN06066.1"/>
    </source>
</evidence>
<keyword evidence="3" id="KW-1185">Reference proteome</keyword>
<gene>
    <name evidence="2" type="primary">ga23751</name>
    <name evidence="2" type="ORF">PR202_ga23751</name>
</gene>